<organism evidence="2 3">
    <name type="scientific">Arachis hypogaea</name>
    <name type="common">Peanut</name>
    <dbReference type="NCBI Taxonomy" id="3818"/>
    <lineage>
        <taxon>Eukaryota</taxon>
        <taxon>Viridiplantae</taxon>
        <taxon>Streptophyta</taxon>
        <taxon>Embryophyta</taxon>
        <taxon>Tracheophyta</taxon>
        <taxon>Spermatophyta</taxon>
        <taxon>Magnoliopsida</taxon>
        <taxon>eudicotyledons</taxon>
        <taxon>Gunneridae</taxon>
        <taxon>Pentapetalae</taxon>
        <taxon>rosids</taxon>
        <taxon>fabids</taxon>
        <taxon>Fabales</taxon>
        <taxon>Fabaceae</taxon>
        <taxon>Papilionoideae</taxon>
        <taxon>50 kb inversion clade</taxon>
        <taxon>dalbergioids sensu lato</taxon>
        <taxon>Dalbergieae</taxon>
        <taxon>Pterocarpus clade</taxon>
        <taxon>Arachis</taxon>
    </lineage>
</organism>
<evidence type="ECO:0000256" key="1">
    <source>
        <dbReference type="SAM" id="SignalP"/>
    </source>
</evidence>
<dbReference type="Gramene" id="arahy.Tifrunner.gnm2.ann2.Ah19g331400.1">
    <property type="protein sequence ID" value="arahy.Tifrunner.gnm2.ann2.Ah19g331400.1-CDS"/>
    <property type="gene ID" value="arahy.Tifrunner.gnm2.ann2.Ah19g331400"/>
</dbReference>
<feature type="signal peptide" evidence="1">
    <location>
        <begin position="1"/>
        <end position="25"/>
    </location>
</feature>
<dbReference type="Proteomes" id="UP000464620">
    <property type="component" value="Chromosome B09"/>
</dbReference>
<protein>
    <recommendedName>
        <fullName evidence="4">Defensin-like protein</fullName>
    </recommendedName>
</protein>
<sequence>MAKLTMANLFALSLLLSVRIERCEGTICRRYEVLIENCESGICYNECTKAAKVSQVLESSRCLRSGVCLCEYFCT</sequence>
<keyword evidence="1" id="KW-0732">Signal</keyword>
<dbReference type="AlphaFoldDB" id="A0A6B9VBF0"/>
<gene>
    <name evidence="2" type="ORF">DS421_19g657980</name>
</gene>
<feature type="chain" id="PRO_5025596198" description="Defensin-like protein" evidence="1">
    <location>
        <begin position="26"/>
        <end position="75"/>
    </location>
</feature>
<accession>A0A6B9VBF0</accession>
<evidence type="ECO:0000313" key="2">
    <source>
        <dbReference type="EMBL" id="QHN78034.1"/>
    </source>
</evidence>
<proteinExistence type="predicted"/>
<evidence type="ECO:0000313" key="3">
    <source>
        <dbReference type="Proteomes" id="UP000464620"/>
    </source>
</evidence>
<evidence type="ECO:0008006" key="4">
    <source>
        <dbReference type="Google" id="ProtNLM"/>
    </source>
</evidence>
<name>A0A6B9VBF0_ARAHY</name>
<dbReference type="EMBL" id="CP031001">
    <property type="protein sequence ID" value="QHN78034.1"/>
    <property type="molecule type" value="Genomic_DNA"/>
</dbReference>
<reference evidence="2 3" key="1">
    <citation type="submission" date="2020-01" db="EMBL/GenBank/DDBJ databases">
        <title>Genome sequence of Arachis hypogaea, cultivar Shitouqi.</title>
        <authorList>
            <person name="Zhuang W."/>
            <person name="Chen H."/>
            <person name="Varshney R."/>
            <person name="Wang D."/>
            <person name="Ming R."/>
        </authorList>
    </citation>
    <scope>NUCLEOTIDE SEQUENCE [LARGE SCALE GENOMIC DNA]</scope>
    <source>
        <tissue evidence="2">Young leaf</tissue>
    </source>
</reference>